<feature type="transmembrane region" description="Helical" evidence="2">
    <location>
        <begin position="388"/>
        <end position="411"/>
    </location>
</feature>
<keyword evidence="2" id="KW-0812">Transmembrane</keyword>
<feature type="region of interest" description="Disordered" evidence="1">
    <location>
        <begin position="61"/>
        <end position="100"/>
    </location>
</feature>
<evidence type="ECO:0000256" key="1">
    <source>
        <dbReference type="SAM" id="MobiDB-lite"/>
    </source>
</evidence>
<proteinExistence type="predicted"/>
<sequence length="452" mass="50264">MALQYISHADETERRARILRVQQSIEEDKNKTPTVLAKISHEVNKEKGHVFSYDMPHSEGFPLVGKPSRHAVSARSGDHTRASQAGSSSGESNNSHSVLMGPTVFSAGALGSTSTGILRNKKKSRQRPPAWVRHVRPNKNVMHKDQVVSDKLEGDSGPSKRKAEETELSQAGIEEAIARGWEGDRSQTASSVMDRLSKCRRELSHWKKQLLSNDHPPHTTTASPNAPHDVWEKPPADIVKCNVGMAWEAPDHISGSSWIVRDCQGKSLHHSRQALLGSSSKTESDLRSLLWAVQAMGGLRHKKVFFEASSVEVRESLLNPYRCPTLLSLILKILELLYCFEKWTIFHVSDPKNKVAKTIAESVISGSRFSVVLLIKHAFDVVYGANEYPFTIFTVFALKAIGILLPMLVIIRTVAAIQSSLQHQFLESEEDALSSEEENDGLEEEEQQHHLA</sequence>
<evidence type="ECO:0000313" key="5">
    <source>
        <dbReference type="Proteomes" id="UP000824890"/>
    </source>
</evidence>
<feature type="compositionally biased region" description="Basic and acidic residues" evidence="1">
    <location>
        <begin position="142"/>
        <end position="154"/>
    </location>
</feature>
<name>A0ABQ7Y0S8_BRANA</name>
<reference evidence="4 5" key="1">
    <citation type="submission" date="2021-05" db="EMBL/GenBank/DDBJ databases">
        <title>Genome Assembly of Synthetic Allotetraploid Brassica napus Reveals Homoeologous Exchanges between Subgenomes.</title>
        <authorList>
            <person name="Davis J.T."/>
        </authorList>
    </citation>
    <scope>NUCLEOTIDE SEQUENCE [LARGE SCALE GENOMIC DNA]</scope>
    <source>
        <strain evidence="5">cv. Da-Ae</strain>
        <tissue evidence="4">Seedling</tissue>
    </source>
</reference>
<organism evidence="4 5">
    <name type="scientific">Brassica napus</name>
    <name type="common">Rape</name>
    <dbReference type="NCBI Taxonomy" id="3708"/>
    <lineage>
        <taxon>Eukaryota</taxon>
        <taxon>Viridiplantae</taxon>
        <taxon>Streptophyta</taxon>
        <taxon>Embryophyta</taxon>
        <taxon>Tracheophyta</taxon>
        <taxon>Spermatophyta</taxon>
        <taxon>Magnoliopsida</taxon>
        <taxon>eudicotyledons</taxon>
        <taxon>Gunneridae</taxon>
        <taxon>Pentapetalae</taxon>
        <taxon>rosids</taxon>
        <taxon>malvids</taxon>
        <taxon>Brassicales</taxon>
        <taxon>Brassicaceae</taxon>
        <taxon>Brassiceae</taxon>
        <taxon>Brassica</taxon>
    </lineage>
</organism>
<gene>
    <name evidence="4" type="ORF">HID58_079009</name>
</gene>
<feature type="domain" description="RNase H type-1" evidence="3">
    <location>
        <begin position="246"/>
        <end position="362"/>
    </location>
</feature>
<keyword evidence="5" id="KW-1185">Reference proteome</keyword>
<feature type="compositionally biased region" description="Acidic residues" evidence="1">
    <location>
        <begin position="432"/>
        <end position="446"/>
    </location>
</feature>
<dbReference type="InterPro" id="IPR002156">
    <property type="entry name" value="RNaseH_domain"/>
</dbReference>
<dbReference type="Pfam" id="PF12428">
    <property type="entry name" value="DUF3675"/>
    <property type="match status" value="1"/>
</dbReference>
<feature type="compositionally biased region" description="Low complexity" evidence="1">
    <location>
        <begin position="82"/>
        <end position="97"/>
    </location>
</feature>
<dbReference type="InterPro" id="IPR052929">
    <property type="entry name" value="RNase_H-like_EbsB-rel"/>
</dbReference>
<keyword evidence="2" id="KW-0472">Membrane</keyword>
<feature type="region of interest" description="Disordered" evidence="1">
    <location>
        <begin position="432"/>
        <end position="452"/>
    </location>
</feature>
<dbReference type="InterPro" id="IPR022143">
    <property type="entry name" value="DUF3675"/>
</dbReference>
<keyword evidence="2" id="KW-1133">Transmembrane helix</keyword>
<protein>
    <recommendedName>
        <fullName evidence="3">RNase H type-1 domain-containing protein</fullName>
    </recommendedName>
</protein>
<feature type="region of interest" description="Disordered" evidence="1">
    <location>
        <begin position="115"/>
        <end position="170"/>
    </location>
</feature>
<evidence type="ECO:0000313" key="4">
    <source>
        <dbReference type="EMBL" id="KAH0861798.1"/>
    </source>
</evidence>
<evidence type="ECO:0000259" key="3">
    <source>
        <dbReference type="Pfam" id="PF13456"/>
    </source>
</evidence>
<dbReference type="Proteomes" id="UP000824890">
    <property type="component" value="Unassembled WGS sequence"/>
</dbReference>
<feature type="region of interest" description="Disordered" evidence="1">
    <location>
        <begin position="211"/>
        <end position="231"/>
    </location>
</feature>
<dbReference type="PANTHER" id="PTHR47074">
    <property type="entry name" value="BNAC02G40300D PROTEIN"/>
    <property type="match status" value="1"/>
</dbReference>
<dbReference type="PANTHER" id="PTHR47074:SF11">
    <property type="entry name" value="REVERSE TRANSCRIPTASE-LIKE PROTEIN"/>
    <property type="match status" value="1"/>
</dbReference>
<comment type="caution">
    <text evidence="4">The sequence shown here is derived from an EMBL/GenBank/DDBJ whole genome shotgun (WGS) entry which is preliminary data.</text>
</comment>
<dbReference type="Pfam" id="PF13456">
    <property type="entry name" value="RVT_3"/>
    <property type="match status" value="1"/>
</dbReference>
<evidence type="ECO:0000256" key="2">
    <source>
        <dbReference type="SAM" id="Phobius"/>
    </source>
</evidence>
<accession>A0ABQ7Y0S8</accession>
<dbReference type="EMBL" id="JAGKQM010000018">
    <property type="protein sequence ID" value="KAH0861798.1"/>
    <property type="molecule type" value="Genomic_DNA"/>
</dbReference>